<dbReference type="Gene3D" id="1.10.1660.10">
    <property type="match status" value="1"/>
</dbReference>
<accession>A0A510WFN1</accession>
<dbReference type="InterPro" id="IPR000551">
    <property type="entry name" value="MerR-type_HTH_dom"/>
</dbReference>
<gene>
    <name evidence="6" type="ORF">ETH01_22560</name>
</gene>
<reference evidence="6 7" key="1">
    <citation type="submission" date="2019-07" db="EMBL/GenBank/DDBJ databases">
        <title>Whole genome shotgun sequence of Enterococcus thailandicus NBRC 101867.</title>
        <authorList>
            <person name="Hosoyama A."/>
            <person name="Uohara A."/>
            <person name="Ohji S."/>
            <person name="Ichikawa N."/>
        </authorList>
    </citation>
    <scope>NUCLEOTIDE SEQUENCE [LARGE SCALE GENOMIC DNA]</scope>
    <source>
        <strain evidence="6 7">NBRC 101867</strain>
    </source>
</reference>
<evidence type="ECO:0000256" key="3">
    <source>
        <dbReference type="ARBA" id="ARBA00023125"/>
    </source>
</evidence>
<dbReference type="SUPFAM" id="SSF46955">
    <property type="entry name" value="Putative DNA-binding domain"/>
    <property type="match status" value="1"/>
</dbReference>
<sequence length="261" mass="31169">MRYTAKHLCKFFNINRETLRHYEKVGLVTPYIDPNSRYRYYDHWDVEKIAQIRIHRSRNLSLKSIKEMDSVDSFQNYFCIFENETKLLVEQMKLQKLVIKENERDLNIIKKGTSKKHWTTVSEPYYFHSAYDDENNANTNNWYLNFRNMSENQYIYASFSLICNLNNLSSLNYYGGTAYSESSIRLLNSDTTNMIFIPSTKCLCFIACSDDQLNMQSNVLEKICDFSNIYTFQSSSNIFFRQLCRIRTENKRYFYVTIPII</sequence>
<evidence type="ECO:0000259" key="5">
    <source>
        <dbReference type="PROSITE" id="PS50937"/>
    </source>
</evidence>
<evidence type="ECO:0000256" key="2">
    <source>
        <dbReference type="ARBA" id="ARBA00023015"/>
    </source>
</evidence>
<keyword evidence="4" id="KW-0804">Transcription</keyword>
<dbReference type="EMBL" id="BJUG01000014">
    <property type="protein sequence ID" value="GEK37969.1"/>
    <property type="molecule type" value="Genomic_DNA"/>
</dbReference>
<dbReference type="Proteomes" id="UP000321361">
    <property type="component" value="Unassembled WGS sequence"/>
</dbReference>
<proteinExistence type="predicted"/>
<evidence type="ECO:0000256" key="4">
    <source>
        <dbReference type="ARBA" id="ARBA00023163"/>
    </source>
</evidence>
<organism evidence="6 7">
    <name type="scientific">Enterococcus thailandicus</name>
    <dbReference type="NCBI Taxonomy" id="417368"/>
    <lineage>
        <taxon>Bacteria</taxon>
        <taxon>Bacillati</taxon>
        <taxon>Bacillota</taxon>
        <taxon>Bacilli</taxon>
        <taxon>Lactobacillales</taxon>
        <taxon>Enterococcaceae</taxon>
        <taxon>Enterococcus</taxon>
    </lineage>
</organism>
<dbReference type="PANTHER" id="PTHR30204">
    <property type="entry name" value="REDOX-CYCLING DRUG-SENSING TRANSCRIPTIONAL ACTIVATOR SOXR"/>
    <property type="match status" value="1"/>
</dbReference>
<name>A0A510WFN1_ENTTH</name>
<dbReference type="InterPro" id="IPR047057">
    <property type="entry name" value="MerR_fam"/>
</dbReference>
<dbReference type="SMART" id="SM00422">
    <property type="entry name" value="HTH_MERR"/>
    <property type="match status" value="1"/>
</dbReference>
<keyword evidence="2" id="KW-0805">Transcription regulation</keyword>
<dbReference type="PROSITE" id="PS50937">
    <property type="entry name" value="HTH_MERR_2"/>
    <property type="match status" value="1"/>
</dbReference>
<comment type="caution">
    <text evidence="6">The sequence shown here is derived from an EMBL/GenBank/DDBJ whole genome shotgun (WGS) entry which is preliminary data.</text>
</comment>
<keyword evidence="3" id="KW-0238">DNA-binding</keyword>
<dbReference type="GO" id="GO:0003700">
    <property type="term" value="F:DNA-binding transcription factor activity"/>
    <property type="evidence" value="ECO:0007669"/>
    <property type="project" value="InterPro"/>
</dbReference>
<evidence type="ECO:0000313" key="6">
    <source>
        <dbReference type="EMBL" id="GEK37969.1"/>
    </source>
</evidence>
<dbReference type="AlphaFoldDB" id="A0A510WFN1"/>
<dbReference type="RefSeq" id="WP_071869380.1">
    <property type="nucleotide sequence ID" value="NZ_BJUG01000014.1"/>
</dbReference>
<dbReference type="PANTHER" id="PTHR30204:SF69">
    <property type="entry name" value="MERR-FAMILY TRANSCRIPTIONAL REGULATOR"/>
    <property type="match status" value="1"/>
</dbReference>
<keyword evidence="1" id="KW-0678">Repressor</keyword>
<evidence type="ECO:0000313" key="7">
    <source>
        <dbReference type="Proteomes" id="UP000321361"/>
    </source>
</evidence>
<dbReference type="InterPro" id="IPR009061">
    <property type="entry name" value="DNA-bd_dom_put_sf"/>
</dbReference>
<dbReference type="CDD" id="cd00592">
    <property type="entry name" value="HTH_MerR-like"/>
    <property type="match status" value="1"/>
</dbReference>
<dbReference type="GO" id="GO:0003677">
    <property type="term" value="F:DNA binding"/>
    <property type="evidence" value="ECO:0007669"/>
    <property type="project" value="UniProtKB-KW"/>
</dbReference>
<evidence type="ECO:0000256" key="1">
    <source>
        <dbReference type="ARBA" id="ARBA00022491"/>
    </source>
</evidence>
<dbReference type="Pfam" id="PF13411">
    <property type="entry name" value="MerR_1"/>
    <property type="match status" value="1"/>
</dbReference>
<protein>
    <submittedName>
        <fullName evidence="6">MerR family transcriptional regulator</fullName>
    </submittedName>
</protein>
<feature type="domain" description="HTH merR-type" evidence="5">
    <location>
        <begin position="1"/>
        <end position="71"/>
    </location>
</feature>